<evidence type="ECO:0000313" key="4">
    <source>
        <dbReference type="EMBL" id="KGD60168.1"/>
    </source>
</evidence>
<dbReference type="InterPro" id="IPR001647">
    <property type="entry name" value="HTH_TetR"/>
</dbReference>
<evidence type="ECO:0000256" key="1">
    <source>
        <dbReference type="ARBA" id="ARBA00023125"/>
    </source>
</evidence>
<dbReference type="SUPFAM" id="SSF46689">
    <property type="entry name" value="Homeodomain-like"/>
    <property type="match status" value="1"/>
</dbReference>
<feature type="domain" description="HTH tetR-type" evidence="3">
    <location>
        <begin position="16"/>
        <end position="76"/>
    </location>
</feature>
<dbReference type="PANTHER" id="PTHR30055">
    <property type="entry name" value="HTH-TYPE TRANSCRIPTIONAL REGULATOR RUTR"/>
    <property type="match status" value="1"/>
</dbReference>
<dbReference type="PANTHER" id="PTHR30055:SF178">
    <property type="entry name" value="POSSIBLE TRANSCRIPTIONAL REGULATORY PROTEIN"/>
    <property type="match status" value="1"/>
</dbReference>
<sequence length="205" mass="22869">MAECVFQRARSPEQKAERRAQILAAAATFFEQERFEAISLASIARRAGVTKAALYRYFPSKEALFLGLYLDELERVSHAPVDDSLPLWQALSEMLVARPLFCRLTAILHSVLEQNLDEAAALAFKQSLLAHFAQLAQRLQQAYGLSSDKAATYLMQVQQTLIGCWAVSHPAPVVEKVLDTPGLDLFRVDFKTALQAQFKALEMAL</sequence>
<dbReference type="Pfam" id="PF17929">
    <property type="entry name" value="TetR_C_34"/>
    <property type="match status" value="1"/>
</dbReference>
<reference evidence="4 5" key="1">
    <citation type="submission" date="2012-09" db="EMBL/GenBank/DDBJ databases">
        <title>Genome Sequence of alkane-degrading Bacterium Alcanivorax jadensis T9.</title>
        <authorList>
            <person name="Lai Q."/>
            <person name="Shao Z."/>
        </authorList>
    </citation>
    <scope>NUCLEOTIDE SEQUENCE [LARGE SCALE GENOMIC DNA]</scope>
    <source>
        <strain evidence="4 5">T9</strain>
    </source>
</reference>
<dbReference type="PROSITE" id="PS50977">
    <property type="entry name" value="HTH_TETR_2"/>
    <property type="match status" value="1"/>
</dbReference>
<dbReference type="Pfam" id="PF00440">
    <property type="entry name" value="TetR_N"/>
    <property type="match status" value="1"/>
</dbReference>
<keyword evidence="1 2" id="KW-0238">DNA-binding</keyword>
<dbReference type="InterPro" id="IPR041483">
    <property type="entry name" value="TetR_C_34"/>
</dbReference>
<dbReference type="PRINTS" id="PR00455">
    <property type="entry name" value="HTHTETR"/>
</dbReference>
<evidence type="ECO:0000313" key="5">
    <source>
        <dbReference type="Proteomes" id="UP000029443"/>
    </source>
</evidence>
<dbReference type="EMBL" id="ARXU01000013">
    <property type="protein sequence ID" value="KGD60168.1"/>
    <property type="molecule type" value="Genomic_DNA"/>
</dbReference>
<dbReference type="InterPro" id="IPR050109">
    <property type="entry name" value="HTH-type_TetR-like_transc_reg"/>
</dbReference>
<dbReference type="InterPro" id="IPR009057">
    <property type="entry name" value="Homeodomain-like_sf"/>
</dbReference>
<evidence type="ECO:0000256" key="2">
    <source>
        <dbReference type="PROSITE-ProRule" id="PRU00335"/>
    </source>
</evidence>
<keyword evidence="5" id="KW-1185">Reference proteome</keyword>
<dbReference type="Gene3D" id="1.10.357.10">
    <property type="entry name" value="Tetracycline Repressor, domain 2"/>
    <property type="match status" value="1"/>
</dbReference>
<accession>A0ABR4W9S8</accession>
<name>A0ABR4W9S8_9GAMM</name>
<feature type="DNA-binding region" description="H-T-H motif" evidence="2">
    <location>
        <begin position="39"/>
        <end position="58"/>
    </location>
</feature>
<evidence type="ECO:0000259" key="3">
    <source>
        <dbReference type="PROSITE" id="PS50977"/>
    </source>
</evidence>
<gene>
    <name evidence="4" type="ORF">T9A_02741</name>
</gene>
<dbReference type="RefSeq" id="WP_035249540.1">
    <property type="nucleotide sequence ID" value="NZ_ARXU01000013.1"/>
</dbReference>
<comment type="caution">
    <text evidence="4">The sequence shown here is derived from an EMBL/GenBank/DDBJ whole genome shotgun (WGS) entry which is preliminary data.</text>
</comment>
<organism evidence="4 5">
    <name type="scientific">Alcanivorax jadensis T9</name>
    <dbReference type="NCBI Taxonomy" id="1177181"/>
    <lineage>
        <taxon>Bacteria</taxon>
        <taxon>Pseudomonadati</taxon>
        <taxon>Pseudomonadota</taxon>
        <taxon>Gammaproteobacteria</taxon>
        <taxon>Oceanospirillales</taxon>
        <taxon>Alcanivoracaceae</taxon>
        <taxon>Alcanivorax</taxon>
    </lineage>
</organism>
<protein>
    <submittedName>
        <fullName evidence="4">TetR family transcriptional regulator</fullName>
    </submittedName>
</protein>
<dbReference type="Proteomes" id="UP000029443">
    <property type="component" value="Unassembled WGS sequence"/>
</dbReference>
<proteinExistence type="predicted"/>